<evidence type="ECO:0000313" key="17">
    <source>
        <dbReference type="Proteomes" id="UP001153712"/>
    </source>
</evidence>
<keyword evidence="4 12" id="KW-0812">Transmembrane</keyword>
<dbReference type="Gene3D" id="1.20.1070.10">
    <property type="entry name" value="Rhodopsin 7-helix transmembrane proteins"/>
    <property type="match status" value="1"/>
</dbReference>
<keyword evidence="17" id="KW-1185">Reference proteome</keyword>
<dbReference type="PROSITE" id="PS00237">
    <property type="entry name" value="G_PROTEIN_RECEP_F1_1"/>
    <property type="match status" value="1"/>
</dbReference>
<reference evidence="16" key="1">
    <citation type="submission" date="2022-01" db="EMBL/GenBank/DDBJ databases">
        <authorList>
            <person name="King R."/>
        </authorList>
    </citation>
    <scope>NUCLEOTIDE SEQUENCE</scope>
</reference>
<keyword evidence="8" id="KW-1015">Disulfide bond</keyword>
<dbReference type="InterPro" id="IPR017452">
    <property type="entry name" value="GPCR_Rhodpsn_7TM"/>
</dbReference>
<evidence type="ECO:0000313" key="16">
    <source>
        <dbReference type="EMBL" id="CAG9859315.1"/>
    </source>
</evidence>
<dbReference type="InterPro" id="IPR000276">
    <property type="entry name" value="GPCR_Rhodpsn"/>
</dbReference>
<proteinExistence type="inferred from homology"/>
<feature type="transmembrane region" description="Helical" evidence="14">
    <location>
        <begin position="302"/>
        <end position="320"/>
    </location>
</feature>
<evidence type="ECO:0000256" key="13">
    <source>
        <dbReference type="SAM" id="MobiDB-lite"/>
    </source>
</evidence>
<dbReference type="PANTHER" id="PTHR24243">
    <property type="entry name" value="G-PROTEIN COUPLED RECEPTOR"/>
    <property type="match status" value="1"/>
</dbReference>
<evidence type="ECO:0000256" key="10">
    <source>
        <dbReference type="ARBA" id="ARBA00023180"/>
    </source>
</evidence>
<keyword evidence="6 12" id="KW-0297">G-protein coupled receptor</keyword>
<feature type="transmembrane region" description="Helical" evidence="14">
    <location>
        <begin position="40"/>
        <end position="68"/>
    </location>
</feature>
<dbReference type="PANTHER" id="PTHR24243:SF208">
    <property type="entry name" value="PYROKININ-1 RECEPTOR"/>
    <property type="match status" value="1"/>
</dbReference>
<evidence type="ECO:0000259" key="15">
    <source>
        <dbReference type="PROSITE" id="PS50262"/>
    </source>
</evidence>
<organism evidence="16 17">
    <name type="scientific">Phyllotreta striolata</name>
    <name type="common">Striped flea beetle</name>
    <name type="synonym">Crioceris striolata</name>
    <dbReference type="NCBI Taxonomy" id="444603"/>
    <lineage>
        <taxon>Eukaryota</taxon>
        <taxon>Metazoa</taxon>
        <taxon>Ecdysozoa</taxon>
        <taxon>Arthropoda</taxon>
        <taxon>Hexapoda</taxon>
        <taxon>Insecta</taxon>
        <taxon>Pterygota</taxon>
        <taxon>Neoptera</taxon>
        <taxon>Endopterygota</taxon>
        <taxon>Coleoptera</taxon>
        <taxon>Polyphaga</taxon>
        <taxon>Cucujiformia</taxon>
        <taxon>Chrysomeloidea</taxon>
        <taxon>Chrysomelidae</taxon>
        <taxon>Galerucinae</taxon>
        <taxon>Alticini</taxon>
        <taxon>Phyllotreta</taxon>
    </lineage>
</organism>
<keyword evidence="10" id="KW-0325">Glycoprotein</keyword>
<comment type="subcellular location">
    <subcellularLocation>
        <location evidence="1">Cell membrane</location>
        <topology evidence="1">Multi-pass membrane protein</topology>
    </subcellularLocation>
</comment>
<feature type="region of interest" description="Disordered" evidence="13">
    <location>
        <begin position="445"/>
        <end position="481"/>
    </location>
</feature>
<evidence type="ECO:0000256" key="9">
    <source>
        <dbReference type="ARBA" id="ARBA00023170"/>
    </source>
</evidence>
<keyword evidence="5 14" id="KW-1133">Transmembrane helix</keyword>
<accession>A0A9N9TQK2</accession>
<comment type="similarity">
    <text evidence="2 12">Belongs to the G-protein coupled receptor 1 family.</text>
</comment>
<evidence type="ECO:0000256" key="8">
    <source>
        <dbReference type="ARBA" id="ARBA00023157"/>
    </source>
</evidence>
<dbReference type="InterPro" id="IPR005390">
    <property type="entry name" value="NeuromedU_rcpt"/>
</dbReference>
<sequence length="591" mass="66458">MQSAHQARHQSPQNISANITFTFEFYTNETADWGPRRDPLYIVIPISVVYVIIFLSGILGNVSTCVVIARNKCMHTATNYYLFSLAVSDLLLLVSGLPPEIYSIWSKYPYVFGEAFCILQGLTAETSANATVLTITAFTVERYVAICHPFLSHTLSKLNRAVKYIILIWAIAVGLAVPQAMAFGIVCEVLANGYIVEDHCMCMIKREIVPHTFLISTLLFFVAPMSLITVLYICIGLQLRRSTVASARGSVRSKQQKVYNPVVTYVHPSAQVLVLNRRQEARQQDEEGRKNFSKNSQATKHVVKMLVAVVVAFFICWAPFHAQRLLAIYGGSVEAEKSSYMIMAFRILTYISGIFYYISTTVNPLLYHIMSNKFREAFKKTYKQICRKSHQLPAGRCYSTLSGHQQSYSDSYSGGGWAGGGSLRYFDDSVAMRLHDHRRPLVVSFRKHKRTPSRRQEAAPPAGSPLRLRENGAASPASSPGLPRLNECDFKSCAGKMRPSFTFSSPLGAERVVIEKSRSFVKHRSTSEFQDILNCLDNEDDRYIDSHYWSESGKHNGRKSESGRDSETNCSYIEVHTLRPKHICPLSNNVQ</sequence>
<feature type="transmembrane region" description="Helical" evidence="14">
    <location>
        <begin position="161"/>
        <end position="186"/>
    </location>
</feature>
<gene>
    <name evidence="16" type="ORF">PHYEVI_LOCUS5689</name>
</gene>
<dbReference type="Proteomes" id="UP001153712">
    <property type="component" value="Chromosome 2"/>
</dbReference>
<evidence type="ECO:0000256" key="11">
    <source>
        <dbReference type="ARBA" id="ARBA00023224"/>
    </source>
</evidence>
<evidence type="ECO:0000256" key="7">
    <source>
        <dbReference type="ARBA" id="ARBA00023136"/>
    </source>
</evidence>
<dbReference type="Pfam" id="PF00001">
    <property type="entry name" value="7tm_1"/>
    <property type="match status" value="1"/>
</dbReference>
<dbReference type="GO" id="GO:0005886">
    <property type="term" value="C:plasma membrane"/>
    <property type="evidence" value="ECO:0007669"/>
    <property type="project" value="UniProtKB-SubCell"/>
</dbReference>
<dbReference type="PRINTS" id="PR00237">
    <property type="entry name" value="GPCRRHODOPSN"/>
</dbReference>
<evidence type="ECO:0000256" key="5">
    <source>
        <dbReference type="ARBA" id="ARBA00022989"/>
    </source>
</evidence>
<protein>
    <recommendedName>
        <fullName evidence="15">G-protein coupled receptors family 1 profile domain-containing protein</fullName>
    </recommendedName>
</protein>
<evidence type="ECO:0000256" key="2">
    <source>
        <dbReference type="ARBA" id="ARBA00010663"/>
    </source>
</evidence>
<dbReference type="GO" id="GO:0001607">
    <property type="term" value="F:neuromedin U receptor activity"/>
    <property type="evidence" value="ECO:0007669"/>
    <property type="project" value="InterPro"/>
</dbReference>
<keyword evidence="9 12" id="KW-0675">Receptor</keyword>
<keyword evidence="3" id="KW-1003">Cell membrane</keyword>
<feature type="domain" description="G-protein coupled receptors family 1 profile" evidence="15">
    <location>
        <begin position="60"/>
        <end position="367"/>
    </location>
</feature>
<evidence type="ECO:0000256" key="1">
    <source>
        <dbReference type="ARBA" id="ARBA00004651"/>
    </source>
</evidence>
<dbReference type="PRINTS" id="PR01565">
    <property type="entry name" value="NEUROMEDINUR"/>
</dbReference>
<dbReference type="SUPFAM" id="SSF81321">
    <property type="entry name" value="Family A G protein-coupled receptor-like"/>
    <property type="match status" value="1"/>
</dbReference>
<evidence type="ECO:0000256" key="14">
    <source>
        <dbReference type="SAM" id="Phobius"/>
    </source>
</evidence>
<dbReference type="AlphaFoldDB" id="A0A9N9TQK2"/>
<dbReference type="PROSITE" id="PS50262">
    <property type="entry name" value="G_PROTEIN_RECEP_F1_2"/>
    <property type="match status" value="1"/>
</dbReference>
<feature type="transmembrane region" description="Helical" evidence="14">
    <location>
        <begin position="213"/>
        <end position="235"/>
    </location>
</feature>
<dbReference type="OrthoDB" id="5950040at2759"/>
<keyword evidence="7 14" id="KW-0472">Membrane</keyword>
<evidence type="ECO:0000256" key="12">
    <source>
        <dbReference type="RuleBase" id="RU000688"/>
    </source>
</evidence>
<evidence type="ECO:0000256" key="6">
    <source>
        <dbReference type="ARBA" id="ARBA00023040"/>
    </source>
</evidence>
<keyword evidence="11 12" id="KW-0807">Transducer</keyword>
<dbReference type="EMBL" id="OU900095">
    <property type="protein sequence ID" value="CAG9859315.1"/>
    <property type="molecule type" value="Genomic_DNA"/>
</dbReference>
<feature type="transmembrane region" description="Helical" evidence="14">
    <location>
        <begin position="340"/>
        <end position="358"/>
    </location>
</feature>
<evidence type="ECO:0000256" key="3">
    <source>
        <dbReference type="ARBA" id="ARBA00022475"/>
    </source>
</evidence>
<evidence type="ECO:0000256" key="4">
    <source>
        <dbReference type="ARBA" id="ARBA00022692"/>
    </source>
</evidence>
<name>A0A9N9TQK2_PHYSR</name>